<feature type="compositionally biased region" description="Low complexity" evidence="1">
    <location>
        <begin position="780"/>
        <end position="803"/>
    </location>
</feature>
<feature type="compositionally biased region" description="Low complexity" evidence="1">
    <location>
        <begin position="256"/>
        <end position="279"/>
    </location>
</feature>
<keyword evidence="3" id="KW-1185">Reference proteome</keyword>
<gene>
    <name evidence="2" type="ORF">PGLA1383_LOCUS51094</name>
</gene>
<evidence type="ECO:0000256" key="1">
    <source>
        <dbReference type="SAM" id="MobiDB-lite"/>
    </source>
</evidence>
<reference evidence="2" key="1">
    <citation type="submission" date="2021-02" db="EMBL/GenBank/DDBJ databases">
        <authorList>
            <person name="Dougan E. K."/>
            <person name="Rhodes N."/>
            <person name="Thang M."/>
            <person name="Chan C."/>
        </authorList>
    </citation>
    <scope>NUCLEOTIDE SEQUENCE</scope>
</reference>
<protein>
    <submittedName>
        <fullName evidence="2">Uncharacterized protein</fullName>
    </submittedName>
</protein>
<dbReference type="EMBL" id="CAJNNV010031296">
    <property type="protein sequence ID" value="CAE8635499.1"/>
    <property type="molecule type" value="Genomic_DNA"/>
</dbReference>
<comment type="caution">
    <text evidence="2">The sequence shown here is derived from an EMBL/GenBank/DDBJ whole genome shotgun (WGS) entry which is preliminary data.</text>
</comment>
<organism evidence="2 3">
    <name type="scientific">Polarella glacialis</name>
    <name type="common">Dinoflagellate</name>
    <dbReference type="NCBI Taxonomy" id="89957"/>
    <lineage>
        <taxon>Eukaryota</taxon>
        <taxon>Sar</taxon>
        <taxon>Alveolata</taxon>
        <taxon>Dinophyceae</taxon>
        <taxon>Suessiales</taxon>
        <taxon>Suessiaceae</taxon>
        <taxon>Polarella</taxon>
    </lineage>
</organism>
<feature type="compositionally biased region" description="Low complexity" evidence="1">
    <location>
        <begin position="145"/>
        <end position="166"/>
    </location>
</feature>
<feature type="compositionally biased region" description="Basic and acidic residues" evidence="1">
    <location>
        <begin position="755"/>
        <end position="777"/>
    </location>
</feature>
<dbReference type="Gene3D" id="1.25.40.10">
    <property type="entry name" value="Tetratricopeptide repeat domain"/>
    <property type="match status" value="1"/>
</dbReference>
<sequence>MALNWEQDLKRAVGLLLDPREATLRSPAWAAEHLRLCHSLLLQDPTRAFQAGVHRTLWDGTAREAVRALQELRSAGWRPQESGRGTRQRRRQQECRRAAGLLQLAADGYSQLLAGITAGGRPPPGSQALDPSRPELRLLRALGLSGRTGSGSSHNNNHNNNTNSSSIPSSQLLLAHHALCAIGEVHRQRAARLAATEAARTAVAHLKRAVQLLPFGVSGTEARPLAFAGEVLASQGGRALAALSLLLRGEAPQKLSNNTNDNNDNNSNSNKHSAVASSKLPAAKLSAKLQRRLRGIRLWASPAAAKLEQELCRERGRVEQRPPGAEGLLALRAAEAFSFLAPPGRSSRGGRKGGPSATSYELRHLRRALQSLQKLLADSALQGESATFATDAAAASLFVLERVGPPSGSSSSSSALAARSTALRQLALSVLVCLASVAARQTRAAVPAPHPGALEATYLATSWLICQQQHALQFDWHGELGQRSEPCAQTGTWRKVWQAVAPAVAAAAAAVAADAAVVAVAVAVIVADADAQAAGPGQTTHDRWPPVATTSLRVEREFCGFLGLFQESYGLPAAPGQEGDDLCHEGLSLPAPQLALQRRSLLQRLAAAGAVAAALAGGSAEDWSNNCPPGAGPTMEQEASEEQEAELEVAATEADTVSEPPTSSDDDAASDATTVPGLFSAAAPRSLARTASEKSSDEEQQQQQQQQYQQHQQQQQQQGCDDLEPPSGLTGVAASEPEGKSGCPSEAAPLSGKRRWSDPSEEPQRASRSETRQEHKLQRAVSEVTSAVAGSSSGSPSLRSDAGATVSSGASWWRVSDSSRLLRGYRS</sequence>
<feature type="region of interest" description="Disordered" evidence="1">
    <location>
        <begin position="617"/>
        <end position="811"/>
    </location>
</feature>
<feature type="compositionally biased region" description="Acidic residues" evidence="1">
    <location>
        <begin position="638"/>
        <end position="647"/>
    </location>
</feature>
<feature type="region of interest" description="Disordered" evidence="1">
    <location>
        <begin position="254"/>
        <end position="279"/>
    </location>
</feature>
<feature type="region of interest" description="Disordered" evidence="1">
    <location>
        <begin position="145"/>
        <end position="167"/>
    </location>
</feature>
<dbReference type="AlphaFoldDB" id="A0A813HD90"/>
<dbReference type="Proteomes" id="UP000654075">
    <property type="component" value="Unassembled WGS sequence"/>
</dbReference>
<name>A0A813HD90_POLGL</name>
<evidence type="ECO:0000313" key="2">
    <source>
        <dbReference type="EMBL" id="CAE8635499.1"/>
    </source>
</evidence>
<dbReference type="InterPro" id="IPR011990">
    <property type="entry name" value="TPR-like_helical_dom_sf"/>
</dbReference>
<accession>A0A813HD90</accession>
<proteinExistence type="predicted"/>
<feature type="compositionally biased region" description="Low complexity" evidence="1">
    <location>
        <begin position="701"/>
        <end position="718"/>
    </location>
</feature>
<evidence type="ECO:0000313" key="3">
    <source>
        <dbReference type="Proteomes" id="UP000654075"/>
    </source>
</evidence>